<evidence type="ECO:0000256" key="2">
    <source>
        <dbReference type="SAM" id="SignalP"/>
    </source>
</evidence>
<evidence type="ECO:0000313" key="3">
    <source>
        <dbReference type="EMBL" id="GFO25684.1"/>
    </source>
</evidence>
<dbReference type="Proteomes" id="UP000735302">
    <property type="component" value="Unassembled WGS sequence"/>
</dbReference>
<feature type="compositionally biased region" description="Acidic residues" evidence="1">
    <location>
        <begin position="63"/>
        <end position="72"/>
    </location>
</feature>
<proteinExistence type="predicted"/>
<accession>A0AAV4BZK6</accession>
<gene>
    <name evidence="3" type="ORF">PoB_005218900</name>
</gene>
<sequence>MPTRAFRTLQPLMLVSSVLACEPTLLNSFGDFDRCRTIVENSKEGNRKKMGEGREGEPRIKEEDDGDEEEELEKERQKAKK</sequence>
<feature type="compositionally biased region" description="Basic and acidic residues" evidence="1">
    <location>
        <begin position="41"/>
        <end position="62"/>
    </location>
</feature>
<comment type="caution">
    <text evidence="3">The sequence shown here is derived from an EMBL/GenBank/DDBJ whole genome shotgun (WGS) entry which is preliminary data.</text>
</comment>
<keyword evidence="2" id="KW-0732">Signal</keyword>
<feature type="chain" id="PRO_5043887239" evidence="2">
    <location>
        <begin position="21"/>
        <end position="81"/>
    </location>
</feature>
<protein>
    <submittedName>
        <fullName evidence="3">Uncharacterized protein</fullName>
    </submittedName>
</protein>
<dbReference type="AlphaFoldDB" id="A0AAV4BZK6"/>
<feature type="region of interest" description="Disordered" evidence="1">
    <location>
        <begin position="41"/>
        <end position="81"/>
    </location>
</feature>
<keyword evidence="4" id="KW-1185">Reference proteome</keyword>
<name>A0AAV4BZK6_9GAST</name>
<dbReference type="EMBL" id="BLXT01005771">
    <property type="protein sequence ID" value="GFO25684.1"/>
    <property type="molecule type" value="Genomic_DNA"/>
</dbReference>
<organism evidence="3 4">
    <name type="scientific">Plakobranchus ocellatus</name>
    <dbReference type="NCBI Taxonomy" id="259542"/>
    <lineage>
        <taxon>Eukaryota</taxon>
        <taxon>Metazoa</taxon>
        <taxon>Spiralia</taxon>
        <taxon>Lophotrochozoa</taxon>
        <taxon>Mollusca</taxon>
        <taxon>Gastropoda</taxon>
        <taxon>Heterobranchia</taxon>
        <taxon>Euthyneura</taxon>
        <taxon>Panpulmonata</taxon>
        <taxon>Sacoglossa</taxon>
        <taxon>Placobranchoidea</taxon>
        <taxon>Plakobranchidae</taxon>
        <taxon>Plakobranchus</taxon>
    </lineage>
</organism>
<dbReference type="PROSITE" id="PS51257">
    <property type="entry name" value="PROKAR_LIPOPROTEIN"/>
    <property type="match status" value="1"/>
</dbReference>
<evidence type="ECO:0000256" key="1">
    <source>
        <dbReference type="SAM" id="MobiDB-lite"/>
    </source>
</evidence>
<reference evidence="3 4" key="1">
    <citation type="journal article" date="2021" name="Elife">
        <title>Chloroplast acquisition without the gene transfer in kleptoplastic sea slugs, Plakobranchus ocellatus.</title>
        <authorList>
            <person name="Maeda T."/>
            <person name="Takahashi S."/>
            <person name="Yoshida T."/>
            <person name="Shimamura S."/>
            <person name="Takaki Y."/>
            <person name="Nagai Y."/>
            <person name="Toyoda A."/>
            <person name="Suzuki Y."/>
            <person name="Arimoto A."/>
            <person name="Ishii H."/>
            <person name="Satoh N."/>
            <person name="Nishiyama T."/>
            <person name="Hasebe M."/>
            <person name="Maruyama T."/>
            <person name="Minagawa J."/>
            <person name="Obokata J."/>
            <person name="Shigenobu S."/>
        </authorList>
    </citation>
    <scope>NUCLEOTIDE SEQUENCE [LARGE SCALE GENOMIC DNA]</scope>
</reference>
<evidence type="ECO:0000313" key="4">
    <source>
        <dbReference type="Proteomes" id="UP000735302"/>
    </source>
</evidence>
<feature type="signal peptide" evidence="2">
    <location>
        <begin position="1"/>
        <end position="20"/>
    </location>
</feature>